<name>A0A8J5D5I5_CHIOP</name>
<dbReference type="SUPFAM" id="SSF53098">
    <property type="entry name" value="Ribonuclease H-like"/>
    <property type="match status" value="1"/>
</dbReference>
<comment type="caution">
    <text evidence="2">The sequence shown here is derived from an EMBL/GenBank/DDBJ whole genome shotgun (WGS) entry which is preliminary data.</text>
</comment>
<dbReference type="InterPro" id="IPR012337">
    <property type="entry name" value="RNaseH-like_sf"/>
</dbReference>
<dbReference type="InterPro" id="IPR008906">
    <property type="entry name" value="HATC_C_dom"/>
</dbReference>
<sequence length="210" mass="23628">MDWVLGKVVDQSDCGASLGNTKITDLIFPDDTVIFAESLEVLVMALEALHEEAKPLGFEVSWLKTKVQVFGVLLDETVQSVHACGEDIQTLESFTYLGFDEPRTHSYRGHQLYPPLQQDGKELESWCSEKQRNKLLRQAVFPAISYAAWLVVFVKYNTIIPSSAAVERLFSQGSDIMKANRASLTSDNFDRLVFMKGNMDLLNMELSPED</sequence>
<dbReference type="Pfam" id="PF05699">
    <property type="entry name" value="Dimer_Tnp_hAT"/>
    <property type="match status" value="1"/>
</dbReference>
<dbReference type="AlphaFoldDB" id="A0A8J5D5I5"/>
<dbReference type="GO" id="GO:0046983">
    <property type="term" value="F:protein dimerization activity"/>
    <property type="evidence" value="ECO:0007669"/>
    <property type="project" value="InterPro"/>
</dbReference>
<evidence type="ECO:0000313" key="2">
    <source>
        <dbReference type="EMBL" id="KAG0729750.1"/>
    </source>
</evidence>
<accession>A0A8J5D5I5</accession>
<feature type="domain" description="HAT C-terminal dimerisation" evidence="1">
    <location>
        <begin position="158"/>
        <end position="199"/>
    </location>
</feature>
<protein>
    <recommendedName>
        <fullName evidence="1">HAT C-terminal dimerisation domain-containing protein</fullName>
    </recommendedName>
</protein>
<proteinExistence type="predicted"/>
<reference evidence="2" key="1">
    <citation type="submission" date="2020-07" db="EMBL/GenBank/DDBJ databases">
        <title>The High-quality genome of the commercially important snow crab, Chionoecetes opilio.</title>
        <authorList>
            <person name="Jeong J.-H."/>
            <person name="Ryu S."/>
        </authorList>
    </citation>
    <scope>NUCLEOTIDE SEQUENCE</scope>
    <source>
        <strain evidence="2">MADBK_172401_WGS</strain>
        <tissue evidence="2">Digestive gland</tissue>
    </source>
</reference>
<organism evidence="2 3">
    <name type="scientific">Chionoecetes opilio</name>
    <name type="common">Atlantic snow crab</name>
    <name type="synonym">Cancer opilio</name>
    <dbReference type="NCBI Taxonomy" id="41210"/>
    <lineage>
        <taxon>Eukaryota</taxon>
        <taxon>Metazoa</taxon>
        <taxon>Ecdysozoa</taxon>
        <taxon>Arthropoda</taxon>
        <taxon>Crustacea</taxon>
        <taxon>Multicrustacea</taxon>
        <taxon>Malacostraca</taxon>
        <taxon>Eumalacostraca</taxon>
        <taxon>Eucarida</taxon>
        <taxon>Decapoda</taxon>
        <taxon>Pleocyemata</taxon>
        <taxon>Brachyura</taxon>
        <taxon>Eubrachyura</taxon>
        <taxon>Majoidea</taxon>
        <taxon>Majidae</taxon>
        <taxon>Chionoecetes</taxon>
    </lineage>
</organism>
<evidence type="ECO:0000259" key="1">
    <source>
        <dbReference type="Pfam" id="PF05699"/>
    </source>
</evidence>
<evidence type="ECO:0000313" key="3">
    <source>
        <dbReference type="Proteomes" id="UP000770661"/>
    </source>
</evidence>
<gene>
    <name evidence="2" type="ORF">GWK47_029716</name>
</gene>
<dbReference type="OrthoDB" id="7480412at2759"/>
<dbReference type="Proteomes" id="UP000770661">
    <property type="component" value="Unassembled WGS sequence"/>
</dbReference>
<keyword evidence="3" id="KW-1185">Reference proteome</keyword>
<dbReference type="EMBL" id="JACEEZ010000871">
    <property type="protein sequence ID" value="KAG0729750.1"/>
    <property type="molecule type" value="Genomic_DNA"/>
</dbReference>